<feature type="transmembrane region" description="Helical" evidence="10">
    <location>
        <begin position="12"/>
        <end position="33"/>
    </location>
</feature>
<keyword evidence="4 13" id="KW-0645">Protease</keyword>
<dbReference type="Gene3D" id="6.20.330.10">
    <property type="match status" value="1"/>
</dbReference>
<feature type="domain" description="Peptidase S49 N-terminal proteobacteria" evidence="12">
    <location>
        <begin position="2"/>
        <end position="147"/>
    </location>
</feature>
<keyword evidence="5 10" id="KW-0812">Transmembrane</keyword>
<evidence type="ECO:0000313" key="14">
    <source>
        <dbReference type="Proteomes" id="UP001226574"/>
    </source>
</evidence>
<dbReference type="InterPro" id="IPR029045">
    <property type="entry name" value="ClpP/crotonase-like_dom_sf"/>
</dbReference>
<dbReference type="InterPro" id="IPR047272">
    <property type="entry name" value="S49_SppA_C"/>
</dbReference>
<dbReference type="GO" id="GO:0008233">
    <property type="term" value="F:peptidase activity"/>
    <property type="evidence" value="ECO:0007669"/>
    <property type="project" value="UniProtKB-KW"/>
</dbReference>
<dbReference type="NCBIfam" id="NF008745">
    <property type="entry name" value="PRK11778.1"/>
    <property type="match status" value="1"/>
</dbReference>
<proteinExistence type="inferred from homology"/>
<organism evidence="13 14">
    <name type="scientific">Pseudoalteromonas haloplanktis</name>
    <name type="common">Alteromonas haloplanktis</name>
    <dbReference type="NCBI Taxonomy" id="228"/>
    <lineage>
        <taxon>Bacteria</taxon>
        <taxon>Pseudomonadati</taxon>
        <taxon>Pseudomonadota</taxon>
        <taxon>Gammaproteobacteria</taxon>
        <taxon>Alteromonadales</taxon>
        <taxon>Pseudoalteromonadaceae</taxon>
        <taxon>Pseudoalteromonas</taxon>
    </lineage>
</organism>
<keyword evidence="6 13" id="KW-0378">Hydrolase</keyword>
<dbReference type="PANTHER" id="PTHR42987:SF4">
    <property type="entry name" value="PROTEASE SOHB-RELATED"/>
    <property type="match status" value="1"/>
</dbReference>
<evidence type="ECO:0000256" key="7">
    <source>
        <dbReference type="ARBA" id="ARBA00022825"/>
    </source>
</evidence>
<dbReference type="SUPFAM" id="SSF52096">
    <property type="entry name" value="ClpP/crotonase"/>
    <property type="match status" value="1"/>
</dbReference>
<dbReference type="GO" id="GO:0006508">
    <property type="term" value="P:proteolysis"/>
    <property type="evidence" value="ECO:0007669"/>
    <property type="project" value="UniProtKB-KW"/>
</dbReference>
<dbReference type="EMBL" id="JAVIFY010000002">
    <property type="protein sequence ID" value="MDQ9090837.1"/>
    <property type="molecule type" value="Genomic_DNA"/>
</dbReference>
<evidence type="ECO:0000256" key="9">
    <source>
        <dbReference type="ARBA" id="ARBA00023136"/>
    </source>
</evidence>
<accession>A0ABU1BB55</accession>
<comment type="similarity">
    <text evidence="2">Belongs to the peptidase S49 family.</text>
</comment>
<dbReference type="EC" id="3.4.21.-" evidence="13"/>
<sequence length="338" mass="37304">MEFLYEYGLFFAKAVTFVIAVAAIILISVAAAAKPKSKKGEIQIDDISEQLDDLKNNFIESTLSKKALKEHHKSQKNLAKKTAETDSKPRLYVIDFNGSVDAHEVDSLREEITAIISIADPKQDKVLVRLESGGGVVHGYGLAASQLQRLKDKGIYLSVSIDKVAASGGYMMACVADEIVAAPFAIVGSIGVIAQIPNFNKILKKNDVDFEQITAGEFKRTLTLFGENTDKAREKFKDEIEQTHDLFKQFVSSQRPSLDIDLVATGEHWFATQAIGKGLVDKIQTSDDTLLSHQDERQIYKVKYKVKKSLSDKFALGLSNTMNQTGISLLSRFKGLNP</sequence>
<feature type="domain" description="Peptidase S49" evidence="11">
    <location>
        <begin position="150"/>
        <end position="298"/>
    </location>
</feature>
<keyword evidence="8 10" id="KW-1133">Transmembrane helix</keyword>
<evidence type="ECO:0000256" key="3">
    <source>
        <dbReference type="ARBA" id="ARBA00022475"/>
    </source>
</evidence>
<evidence type="ECO:0000256" key="10">
    <source>
        <dbReference type="SAM" id="Phobius"/>
    </source>
</evidence>
<evidence type="ECO:0000256" key="5">
    <source>
        <dbReference type="ARBA" id="ARBA00022692"/>
    </source>
</evidence>
<protein>
    <submittedName>
        <fullName evidence="13">Protease SohB</fullName>
        <ecNumber evidence="13">3.4.21.-</ecNumber>
    </submittedName>
</protein>
<keyword evidence="14" id="KW-1185">Reference proteome</keyword>
<keyword evidence="3" id="KW-1003">Cell membrane</keyword>
<keyword evidence="9 10" id="KW-0472">Membrane</keyword>
<evidence type="ECO:0000313" key="13">
    <source>
        <dbReference type="EMBL" id="MDQ9090837.1"/>
    </source>
</evidence>
<evidence type="ECO:0000256" key="6">
    <source>
        <dbReference type="ARBA" id="ARBA00022801"/>
    </source>
</evidence>
<gene>
    <name evidence="13" type="primary">sohB</name>
    <name evidence="13" type="ORF">RC083_04425</name>
</gene>
<dbReference type="CDD" id="cd07023">
    <property type="entry name" value="S49_Sppa_N_C"/>
    <property type="match status" value="1"/>
</dbReference>
<evidence type="ECO:0000256" key="1">
    <source>
        <dbReference type="ARBA" id="ARBA00004236"/>
    </source>
</evidence>
<dbReference type="Pfam" id="PF08496">
    <property type="entry name" value="Peptidase_S49_N"/>
    <property type="match status" value="1"/>
</dbReference>
<keyword evidence="7" id="KW-0720">Serine protease</keyword>
<reference evidence="13 14" key="1">
    <citation type="submission" date="2023-08" db="EMBL/GenBank/DDBJ databases">
        <title>Pseudoalteromonas haloplanktis LL1 genome.</title>
        <authorList>
            <person name="Wu S."/>
        </authorList>
    </citation>
    <scope>NUCLEOTIDE SEQUENCE [LARGE SCALE GENOMIC DNA]</scope>
    <source>
        <strain evidence="13 14">LL1</strain>
    </source>
</reference>
<evidence type="ECO:0000259" key="12">
    <source>
        <dbReference type="Pfam" id="PF08496"/>
    </source>
</evidence>
<evidence type="ECO:0000256" key="8">
    <source>
        <dbReference type="ARBA" id="ARBA00022989"/>
    </source>
</evidence>
<evidence type="ECO:0000256" key="2">
    <source>
        <dbReference type="ARBA" id="ARBA00008683"/>
    </source>
</evidence>
<dbReference type="InterPro" id="IPR002142">
    <property type="entry name" value="Peptidase_S49"/>
</dbReference>
<dbReference type="PANTHER" id="PTHR42987">
    <property type="entry name" value="PEPTIDASE S49"/>
    <property type="match status" value="1"/>
</dbReference>
<comment type="subcellular location">
    <subcellularLocation>
        <location evidence="1">Cell membrane</location>
    </subcellularLocation>
</comment>
<dbReference type="InterPro" id="IPR013703">
    <property type="entry name" value="Peptidase_S49_N_proteobac"/>
</dbReference>
<dbReference type="Pfam" id="PF01343">
    <property type="entry name" value="Peptidase_S49"/>
    <property type="match status" value="1"/>
</dbReference>
<dbReference type="RefSeq" id="WP_309038485.1">
    <property type="nucleotide sequence ID" value="NZ_JAVIFY010000002.1"/>
</dbReference>
<name>A0ABU1BB55_PSEHA</name>
<evidence type="ECO:0000256" key="4">
    <source>
        <dbReference type="ARBA" id="ARBA00022670"/>
    </source>
</evidence>
<evidence type="ECO:0000259" key="11">
    <source>
        <dbReference type="Pfam" id="PF01343"/>
    </source>
</evidence>
<dbReference type="Gene3D" id="3.90.226.10">
    <property type="entry name" value="2-enoyl-CoA Hydratase, Chain A, domain 1"/>
    <property type="match status" value="1"/>
</dbReference>
<dbReference type="Proteomes" id="UP001226574">
    <property type="component" value="Unassembled WGS sequence"/>
</dbReference>
<comment type="caution">
    <text evidence="13">The sequence shown here is derived from an EMBL/GenBank/DDBJ whole genome shotgun (WGS) entry which is preliminary data.</text>
</comment>